<dbReference type="InterPro" id="IPR004839">
    <property type="entry name" value="Aminotransferase_I/II_large"/>
</dbReference>
<name>A0ABX2PTX0_9RHOB</name>
<dbReference type="InterPro" id="IPR051798">
    <property type="entry name" value="Class-II_PLP-Dep_Aminotrans"/>
</dbReference>
<dbReference type="Gene3D" id="3.40.640.10">
    <property type="entry name" value="Type I PLP-dependent aspartate aminotransferase-like (Major domain)"/>
    <property type="match status" value="1"/>
</dbReference>
<comment type="similarity">
    <text evidence="5">Belongs to the class-II pyridoxal-phosphate-dependent aminotransferase family. MalY/PatB cystathionine beta-lyase subfamily.</text>
</comment>
<keyword evidence="8" id="KW-0032">Aminotransferase</keyword>
<dbReference type="SUPFAM" id="SSF53383">
    <property type="entry name" value="PLP-dependent transferases"/>
    <property type="match status" value="1"/>
</dbReference>
<sequence length="434" mass="48321">MLHSATPNSDPDTSFQRNDPVSPFDTAPAKTGDTFVRHDPNFLNMVFGTDEVTPLWVADMDFAIANPIQEELLRLANRGQFSYEFNSKGVFAAISTWFKRRHDLSLDPEKFEQVPGVLTAIAMLIRELTEPGDSVLMQVPAYHQFGKVISTASRNIVKSALRNVDGSYEMDYVDLEEKLSAPDVKAMILCNPHNPVGRVWRRDELEKLVEIANRHNVTIISDEIHSDIIYTGHRFTSLMAVDQKKHVSVIGSPAKTFGLHSISNGYVYTGNEELLDRFKKTADSMYLTHGNAFTTFATIAAYEKGEAWVDALLTYLEGTVAWIDRFLKGELPSIRMSPVEGTYQVWLDCSATGLAGDELKATLSESGFGATPGTWFDQDATQFIRVNIAAPRGDIEKAFEQFKTVLDRIAEDRAKGIVPVDQKTCSRASTNSCC</sequence>
<organism evidence="8 9">
    <name type="scientific">Ruegeria haliotis</name>
    <dbReference type="NCBI Taxonomy" id="2747601"/>
    <lineage>
        <taxon>Bacteria</taxon>
        <taxon>Pseudomonadati</taxon>
        <taxon>Pseudomonadota</taxon>
        <taxon>Alphaproteobacteria</taxon>
        <taxon>Rhodobacterales</taxon>
        <taxon>Roseobacteraceae</taxon>
        <taxon>Ruegeria</taxon>
    </lineage>
</organism>
<dbReference type="GO" id="GO:0008483">
    <property type="term" value="F:transaminase activity"/>
    <property type="evidence" value="ECO:0007669"/>
    <property type="project" value="UniProtKB-KW"/>
</dbReference>
<dbReference type="PANTHER" id="PTHR43525:SF1">
    <property type="entry name" value="PROTEIN MALY"/>
    <property type="match status" value="1"/>
</dbReference>
<dbReference type="PANTHER" id="PTHR43525">
    <property type="entry name" value="PROTEIN MALY"/>
    <property type="match status" value="1"/>
</dbReference>
<dbReference type="InterPro" id="IPR015422">
    <property type="entry name" value="PyrdxlP-dep_Trfase_small"/>
</dbReference>
<keyword evidence="3" id="KW-0663">Pyridoxal phosphate</keyword>
<evidence type="ECO:0000313" key="9">
    <source>
        <dbReference type="Proteomes" id="UP000630805"/>
    </source>
</evidence>
<dbReference type="InterPro" id="IPR015424">
    <property type="entry name" value="PyrdxlP-dep_Trfase"/>
</dbReference>
<keyword evidence="9" id="KW-1185">Reference proteome</keyword>
<evidence type="ECO:0000259" key="7">
    <source>
        <dbReference type="Pfam" id="PF00155"/>
    </source>
</evidence>
<dbReference type="Proteomes" id="UP000630805">
    <property type="component" value="Unassembled WGS sequence"/>
</dbReference>
<keyword evidence="4" id="KW-0456">Lyase</keyword>
<evidence type="ECO:0000256" key="5">
    <source>
        <dbReference type="ARBA" id="ARBA00037974"/>
    </source>
</evidence>
<evidence type="ECO:0000313" key="8">
    <source>
        <dbReference type="EMBL" id="NVO56992.1"/>
    </source>
</evidence>
<evidence type="ECO:0000256" key="3">
    <source>
        <dbReference type="ARBA" id="ARBA00022898"/>
    </source>
</evidence>
<dbReference type="EC" id="4.4.1.13" evidence="2"/>
<comment type="cofactor">
    <cofactor evidence="1">
        <name>pyridoxal 5'-phosphate</name>
        <dbReference type="ChEBI" id="CHEBI:597326"/>
    </cofactor>
</comment>
<gene>
    <name evidence="8" type="ORF">HW561_14445</name>
</gene>
<feature type="compositionally biased region" description="Polar residues" evidence="6">
    <location>
        <begin position="1"/>
        <end position="19"/>
    </location>
</feature>
<proteinExistence type="inferred from homology"/>
<feature type="region of interest" description="Disordered" evidence="6">
    <location>
        <begin position="1"/>
        <end position="32"/>
    </location>
</feature>
<evidence type="ECO:0000256" key="6">
    <source>
        <dbReference type="SAM" id="MobiDB-lite"/>
    </source>
</evidence>
<dbReference type="CDD" id="cd00609">
    <property type="entry name" value="AAT_like"/>
    <property type="match status" value="1"/>
</dbReference>
<feature type="domain" description="Aminotransferase class I/classII large" evidence="7">
    <location>
        <begin position="93"/>
        <end position="400"/>
    </location>
</feature>
<evidence type="ECO:0000256" key="1">
    <source>
        <dbReference type="ARBA" id="ARBA00001933"/>
    </source>
</evidence>
<accession>A0ABX2PTX0</accession>
<dbReference type="InterPro" id="IPR015421">
    <property type="entry name" value="PyrdxlP-dep_Trfase_major"/>
</dbReference>
<comment type="caution">
    <text evidence="8">The sequence shown here is derived from an EMBL/GenBank/DDBJ whole genome shotgun (WGS) entry which is preliminary data.</text>
</comment>
<evidence type="ECO:0000256" key="4">
    <source>
        <dbReference type="ARBA" id="ARBA00023239"/>
    </source>
</evidence>
<dbReference type="Gene3D" id="3.90.1150.10">
    <property type="entry name" value="Aspartate Aminotransferase, domain 1"/>
    <property type="match status" value="1"/>
</dbReference>
<reference evidence="8 9" key="1">
    <citation type="submission" date="2020-06" db="EMBL/GenBank/DDBJ databases">
        <authorList>
            <person name="Cao W.R."/>
        </authorList>
    </citation>
    <scope>NUCLEOTIDE SEQUENCE [LARGE SCALE GENOMIC DNA]</scope>
    <source>
        <strain evidence="8 9">B1Z28</strain>
    </source>
</reference>
<keyword evidence="8" id="KW-0808">Transferase</keyword>
<protein>
    <recommendedName>
        <fullName evidence="2">cysteine-S-conjugate beta-lyase</fullName>
        <ecNumber evidence="2">4.4.1.13</ecNumber>
    </recommendedName>
</protein>
<evidence type="ECO:0000256" key="2">
    <source>
        <dbReference type="ARBA" id="ARBA00012224"/>
    </source>
</evidence>
<dbReference type="EMBL" id="JABXWT010000008">
    <property type="protein sequence ID" value="NVO56992.1"/>
    <property type="molecule type" value="Genomic_DNA"/>
</dbReference>
<dbReference type="Pfam" id="PF00155">
    <property type="entry name" value="Aminotran_1_2"/>
    <property type="match status" value="1"/>
</dbReference>